<gene>
    <name evidence="1" type="ORF">EDD80_10284</name>
</gene>
<dbReference type="Pfam" id="PF13715">
    <property type="entry name" value="CarbopepD_reg_2"/>
    <property type="match status" value="1"/>
</dbReference>
<comment type="caution">
    <text evidence="1">The sequence shown here is derived from an EMBL/GenBank/DDBJ whole genome shotgun (WGS) entry which is preliminary data.</text>
</comment>
<keyword evidence="1" id="KW-0645">Protease</keyword>
<dbReference type="GO" id="GO:0004180">
    <property type="term" value="F:carboxypeptidase activity"/>
    <property type="evidence" value="ECO:0007669"/>
    <property type="project" value="UniProtKB-KW"/>
</dbReference>
<proteinExistence type="predicted"/>
<dbReference type="Proteomes" id="UP000295807">
    <property type="component" value="Unassembled WGS sequence"/>
</dbReference>
<evidence type="ECO:0000313" key="2">
    <source>
        <dbReference type="Proteomes" id="UP000295807"/>
    </source>
</evidence>
<keyword evidence="1" id="KW-0378">Hydrolase</keyword>
<name>A0A4R3KVE1_9SPHI</name>
<reference evidence="1 2" key="1">
    <citation type="submission" date="2019-03" db="EMBL/GenBank/DDBJ databases">
        <title>Genomic Encyclopedia of Type Strains, Phase IV (KMG-IV): sequencing the most valuable type-strain genomes for metagenomic binning, comparative biology and taxonomic classification.</title>
        <authorList>
            <person name="Goeker M."/>
        </authorList>
    </citation>
    <scope>NUCLEOTIDE SEQUENCE [LARGE SCALE GENOMIC DNA]</scope>
    <source>
        <strain evidence="1 2">DSM 21100</strain>
    </source>
</reference>
<keyword evidence="2" id="KW-1185">Reference proteome</keyword>
<accession>A0A4R3KVE1</accession>
<organism evidence="1 2">
    <name type="scientific">Anseongella ginsenosidimutans</name>
    <dbReference type="NCBI Taxonomy" id="496056"/>
    <lineage>
        <taxon>Bacteria</taxon>
        <taxon>Pseudomonadati</taxon>
        <taxon>Bacteroidota</taxon>
        <taxon>Sphingobacteriia</taxon>
        <taxon>Sphingobacteriales</taxon>
        <taxon>Sphingobacteriaceae</taxon>
        <taxon>Anseongella</taxon>
    </lineage>
</organism>
<dbReference type="InterPro" id="IPR008969">
    <property type="entry name" value="CarboxyPept-like_regulatory"/>
</dbReference>
<dbReference type="Gene3D" id="2.60.40.1120">
    <property type="entry name" value="Carboxypeptidase-like, regulatory domain"/>
    <property type="match status" value="1"/>
</dbReference>
<dbReference type="EMBL" id="SMAD01000002">
    <property type="protein sequence ID" value="TCS88894.1"/>
    <property type="molecule type" value="Genomic_DNA"/>
</dbReference>
<keyword evidence="1" id="KW-0121">Carboxypeptidase</keyword>
<dbReference type="AlphaFoldDB" id="A0A4R3KVE1"/>
<evidence type="ECO:0000313" key="1">
    <source>
        <dbReference type="EMBL" id="TCS88894.1"/>
    </source>
</evidence>
<protein>
    <submittedName>
        <fullName evidence="1">Carboxypeptidase-like protein</fullName>
    </submittedName>
</protein>
<sequence length="198" mass="21899">MLFTAGGFLSSFAQEITRQDIIQISGYAYANDSSLAKLPYVKVLIKGTGRGTFTDESGFFSIAILKSDTLSFSTLGYAPRTYYLKKDDWNKGELTTAILMDPISYELDAVTVRGLTVEAFRREFLALQLPDDAYSPNALIDVNELGMPAPDLSPGFSPGISLSPTELLQRVPFIQKALRRKRARDISEDPDVSIPEMK</sequence>
<dbReference type="SUPFAM" id="SSF49464">
    <property type="entry name" value="Carboxypeptidase regulatory domain-like"/>
    <property type="match status" value="1"/>
</dbReference>